<dbReference type="AlphaFoldDB" id="A0A0N4WXS0"/>
<proteinExistence type="predicted"/>
<name>A0A0N4WXS0_HAEPC</name>
<organism evidence="3">
    <name type="scientific">Haemonchus placei</name>
    <name type="common">Barber's pole worm</name>
    <dbReference type="NCBI Taxonomy" id="6290"/>
    <lineage>
        <taxon>Eukaryota</taxon>
        <taxon>Metazoa</taxon>
        <taxon>Ecdysozoa</taxon>
        <taxon>Nematoda</taxon>
        <taxon>Chromadorea</taxon>
        <taxon>Rhabditida</taxon>
        <taxon>Rhabditina</taxon>
        <taxon>Rhabditomorpha</taxon>
        <taxon>Strongyloidea</taxon>
        <taxon>Trichostrongylidae</taxon>
        <taxon>Haemonchus</taxon>
    </lineage>
</organism>
<evidence type="ECO:0000313" key="2">
    <source>
        <dbReference type="Proteomes" id="UP000268014"/>
    </source>
</evidence>
<dbReference type="EMBL" id="UZAF01019507">
    <property type="protein sequence ID" value="VDO60864.1"/>
    <property type="molecule type" value="Genomic_DNA"/>
</dbReference>
<dbReference type="Proteomes" id="UP000268014">
    <property type="component" value="Unassembled WGS sequence"/>
</dbReference>
<reference evidence="3" key="1">
    <citation type="submission" date="2017-02" db="UniProtKB">
        <authorList>
            <consortium name="WormBaseParasite"/>
        </authorList>
    </citation>
    <scope>IDENTIFICATION</scope>
</reference>
<protein>
    <submittedName>
        <fullName evidence="3">2-Hacid_dh_C domain-containing protein</fullName>
    </submittedName>
</protein>
<evidence type="ECO:0000313" key="3">
    <source>
        <dbReference type="WBParaSite" id="HPLM_0001662901-mRNA-1"/>
    </source>
</evidence>
<sequence length="76" mass="8737">MWLNSSTVFVAHAPTSLYDEEELEVFCMSREALRRGPYFFKAIVGGFNYTRLALEERLKSLPSELTEWSGMSRVKG</sequence>
<reference evidence="1 2" key="2">
    <citation type="submission" date="2018-11" db="EMBL/GenBank/DDBJ databases">
        <authorList>
            <consortium name="Pathogen Informatics"/>
        </authorList>
    </citation>
    <scope>NUCLEOTIDE SEQUENCE [LARGE SCALE GENOMIC DNA]</scope>
    <source>
        <strain evidence="1 2">MHpl1</strain>
    </source>
</reference>
<gene>
    <name evidence="1" type="ORF">HPLM_LOCUS16621</name>
</gene>
<evidence type="ECO:0000313" key="1">
    <source>
        <dbReference type="EMBL" id="VDO60864.1"/>
    </source>
</evidence>
<keyword evidence="2" id="KW-1185">Reference proteome</keyword>
<accession>A0A0N4WXS0</accession>
<dbReference type="WBParaSite" id="HPLM_0001662901-mRNA-1">
    <property type="protein sequence ID" value="HPLM_0001662901-mRNA-1"/>
    <property type="gene ID" value="HPLM_0001662901"/>
</dbReference>